<evidence type="ECO:0000256" key="1">
    <source>
        <dbReference type="SAM" id="Phobius"/>
    </source>
</evidence>
<evidence type="ECO:0000313" key="3">
    <source>
        <dbReference type="Proteomes" id="UP000319894"/>
    </source>
</evidence>
<protein>
    <submittedName>
        <fullName evidence="2">Uncharacterized protein</fullName>
    </submittedName>
</protein>
<keyword evidence="1" id="KW-0812">Transmembrane</keyword>
<keyword evidence="1" id="KW-0472">Membrane</keyword>
<dbReference type="InParanoid" id="A0A554NEN7"/>
<proteinExistence type="predicted"/>
<keyword evidence="1" id="KW-1133">Transmembrane helix</keyword>
<organism evidence="2 3">
    <name type="scientific">Haloglomus irregulare</name>
    <dbReference type="NCBI Taxonomy" id="2234134"/>
    <lineage>
        <taxon>Archaea</taxon>
        <taxon>Methanobacteriati</taxon>
        <taxon>Methanobacteriota</taxon>
        <taxon>Stenosarchaea group</taxon>
        <taxon>Halobacteria</taxon>
        <taxon>Halobacteriales</taxon>
        <taxon>Natronomonadaceae</taxon>
        <taxon>Haloglomus</taxon>
    </lineage>
</organism>
<name>A0A554NEN7_9EURY</name>
<comment type="caution">
    <text evidence="2">The sequence shown here is derived from an EMBL/GenBank/DDBJ whole genome shotgun (WGS) entry which is preliminary data.</text>
</comment>
<dbReference type="EMBL" id="QMDX01000001">
    <property type="protein sequence ID" value="TSD15785.1"/>
    <property type="molecule type" value="Genomic_DNA"/>
</dbReference>
<gene>
    <name evidence="2" type="ORF">DP107_00970</name>
</gene>
<dbReference type="RefSeq" id="WP_144260262.1">
    <property type="nucleotide sequence ID" value="NZ_QMDX01000001.1"/>
</dbReference>
<evidence type="ECO:0000313" key="2">
    <source>
        <dbReference type="EMBL" id="TSD15785.1"/>
    </source>
</evidence>
<sequence>MATAVPAHAQSATATPTECCDDDFAGVETNLYLMLGGGVLLLATLLLVIAEATTPDPGSGDGTDE</sequence>
<dbReference type="Proteomes" id="UP000319894">
    <property type="component" value="Unassembled WGS sequence"/>
</dbReference>
<reference evidence="2 3" key="1">
    <citation type="submission" date="2018-06" db="EMBL/GenBank/DDBJ databases">
        <title>Natronomonas sp. F16-60 a new haloarchaeon isolated from a solar saltern of Isla Cristina, Huelva, Spain.</title>
        <authorList>
            <person name="Duran-Viseras A."/>
            <person name="Sanchez-Porro C."/>
            <person name="Ventosa A."/>
        </authorList>
    </citation>
    <scope>NUCLEOTIDE SEQUENCE [LARGE SCALE GENOMIC DNA]</scope>
    <source>
        <strain evidence="2 3">F16-60</strain>
    </source>
</reference>
<feature type="transmembrane region" description="Helical" evidence="1">
    <location>
        <begin position="31"/>
        <end position="50"/>
    </location>
</feature>
<dbReference type="AlphaFoldDB" id="A0A554NEN7"/>
<accession>A0A554NEN7</accession>
<keyword evidence="3" id="KW-1185">Reference proteome</keyword>